<protein>
    <recommendedName>
        <fullName evidence="1">DUF7730 domain-containing protein</fullName>
    </recommendedName>
</protein>
<gene>
    <name evidence="2" type="ORF">KAF25_007688</name>
</gene>
<feature type="non-terminal residue" evidence="2">
    <location>
        <position position="1"/>
    </location>
</feature>
<organism evidence="2 3">
    <name type="scientific">Fusarium avenaceum</name>
    <dbReference type="NCBI Taxonomy" id="40199"/>
    <lineage>
        <taxon>Eukaryota</taxon>
        <taxon>Fungi</taxon>
        <taxon>Dikarya</taxon>
        <taxon>Ascomycota</taxon>
        <taxon>Pezizomycotina</taxon>
        <taxon>Sordariomycetes</taxon>
        <taxon>Hypocreomycetidae</taxon>
        <taxon>Hypocreales</taxon>
        <taxon>Nectriaceae</taxon>
        <taxon>Fusarium</taxon>
        <taxon>Fusarium tricinctum species complex</taxon>
    </lineage>
</organism>
<evidence type="ECO:0000313" key="3">
    <source>
        <dbReference type="Proteomes" id="UP000782241"/>
    </source>
</evidence>
<dbReference type="EMBL" id="JAGPUO010000016">
    <property type="protein sequence ID" value="KAG5657655.1"/>
    <property type="molecule type" value="Genomic_DNA"/>
</dbReference>
<accession>A0A9P7H254</accession>
<dbReference type="Pfam" id="PF24864">
    <property type="entry name" value="DUF7730"/>
    <property type="match status" value="1"/>
</dbReference>
<evidence type="ECO:0000313" key="2">
    <source>
        <dbReference type="EMBL" id="KAG5657655.1"/>
    </source>
</evidence>
<evidence type="ECO:0000259" key="1">
    <source>
        <dbReference type="Pfam" id="PF24864"/>
    </source>
</evidence>
<comment type="caution">
    <text evidence="2">The sequence shown here is derived from an EMBL/GenBank/DDBJ whole genome shotgun (WGS) entry which is preliminary data.</text>
</comment>
<proteinExistence type="predicted"/>
<dbReference type="InterPro" id="IPR056632">
    <property type="entry name" value="DUF7730"/>
</dbReference>
<sequence>VTQAATHSLFFRSPPFTLSFSPTSIGVMLSPSPPPSAPRAPLSPMSGWCTYSPLPTLPIQPNPDPTDDSLPGWRHHVQEMPFLDNIRPRALTPSGFRDRIAQQPNPTALFQESAWFKLPPCIRRDILRLAFGDRRVHMGLSYQSRYERDENTEALDVKDNKSWHWFGSVCQRPVLENQPPMPMTCGGNHYGPWSDSCKSGDHRQGFIGMTGWLLSCRQNYAETIDAFYSTNTIAMSGEAMISHIPQLLLPQRLSAITSLEMRWPLQNVPVLNADKKSDQFRLDSHLDIDQFSLVLDILAHKQFPNLQRLYISFEKLNTRRDFSRPSKHTLVAQRLREFVRNRPGLRECAFALPEALFRHITGMDNNRESFSQVWDSLDGSLHMICMPFENSYPGPPFHLEEREQVGFWLLEGSENDYDIPSSPLMYSSPTSYSPQ</sequence>
<dbReference type="AlphaFoldDB" id="A0A9P7H254"/>
<dbReference type="PANTHER" id="PTHR38790:SF9">
    <property type="entry name" value="F-BOX DOMAIN-CONTAINING PROTEIN"/>
    <property type="match status" value="1"/>
</dbReference>
<reference evidence="2" key="1">
    <citation type="submission" date="2021-04" db="EMBL/GenBank/DDBJ databases">
        <title>Draft genome of Fusarium avenaceum strain F156N33, isolated from an atmospheric sample in Virginia.</title>
        <authorList>
            <person name="Yang S."/>
            <person name="Vinatzer B.A."/>
            <person name="Coleman J."/>
        </authorList>
    </citation>
    <scope>NUCLEOTIDE SEQUENCE</scope>
    <source>
        <strain evidence="2">F156N33</strain>
    </source>
</reference>
<keyword evidence="3" id="KW-1185">Reference proteome</keyword>
<feature type="domain" description="DUF7730" evidence="1">
    <location>
        <begin position="112"/>
        <end position="315"/>
    </location>
</feature>
<dbReference type="PANTHER" id="PTHR38790">
    <property type="entry name" value="2EXR DOMAIN-CONTAINING PROTEIN-RELATED"/>
    <property type="match status" value="1"/>
</dbReference>
<name>A0A9P7H254_9HYPO</name>
<dbReference type="Proteomes" id="UP000782241">
    <property type="component" value="Unassembled WGS sequence"/>
</dbReference>